<protein>
    <recommendedName>
        <fullName evidence="2">Bro-N domain-containing protein</fullName>
    </recommendedName>
</protein>
<dbReference type="AlphaFoldDB" id="A0A7C8KSW5"/>
<gene>
    <name evidence="3" type="ORF">F9U64_01345</name>
</gene>
<dbReference type="RefSeq" id="WP_153400975.1">
    <property type="nucleotide sequence ID" value="NZ_ML762424.1"/>
</dbReference>
<accession>A0A7C8KSW5</accession>
<reference evidence="3 4" key="1">
    <citation type="submission" date="2019-10" db="EMBL/GenBank/DDBJ databases">
        <title>Gracilibacillus sp. nov. isolated from rice seeds.</title>
        <authorList>
            <person name="He S."/>
        </authorList>
    </citation>
    <scope>NUCLEOTIDE SEQUENCE [LARGE SCALE GENOMIC DNA]</scope>
    <source>
        <strain evidence="3 4">TD8</strain>
    </source>
</reference>
<keyword evidence="1" id="KW-0175">Coiled coil</keyword>
<evidence type="ECO:0000313" key="3">
    <source>
        <dbReference type="EMBL" id="KAB8139070.1"/>
    </source>
</evidence>
<comment type="caution">
    <text evidence="3">The sequence shown here is derived from an EMBL/GenBank/DDBJ whole genome shotgun (WGS) entry which is preliminary data.</text>
</comment>
<sequence>MNQLKVFENDLFRVSAKLENGQALFDAEQVARSLGFIQTKNHKQYIRWETVNRYLEKYLSQHLGKGDFIPEPLVYKLAFKASNELAEKFQDWLAIEVIPSIRKTGSYQMEQPKSQAELMLMYADQFVKQEREIKELNNKIDNVSNIISLSNVDWRKKTNVILRKIADKWSGVEPYRSVKNLAYERFEQRAACKLNLRLENRKKNAVTQGMTKSYVAKINKLDVIAEEKRLIEIYIQVVKEMAIQFRVDIKDFKFEEVM</sequence>
<feature type="coiled-coil region" evidence="1">
    <location>
        <begin position="119"/>
        <end position="146"/>
    </location>
</feature>
<evidence type="ECO:0000256" key="1">
    <source>
        <dbReference type="SAM" id="Coils"/>
    </source>
</evidence>
<evidence type="ECO:0000313" key="4">
    <source>
        <dbReference type="Proteomes" id="UP000480246"/>
    </source>
</evidence>
<organism evidence="3 4">
    <name type="scientific">Gracilibacillus oryzae</name>
    <dbReference type="NCBI Taxonomy" id="1672701"/>
    <lineage>
        <taxon>Bacteria</taxon>
        <taxon>Bacillati</taxon>
        <taxon>Bacillota</taxon>
        <taxon>Bacilli</taxon>
        <taxon>Bacillales</taxon>
        <taxon>Bacillaceae</taxon>
        <taxon>Gracilibacillus</taxon>
    </lineage>
</organism>
<dbReference type="OrthoDB" id="9812611at2"/>
<keyword evidence="4" id="KW-1185">Reference proteome</keyword>
<dbReference type="Proteomes" id="UP000480246">
    <property type="component" value="Unassembled WGS sequence"/>
</dbReference>
<feature type="domain" description="Bro-N" evidence="2">
    <location>
        <begin position="1"/>
        <end position="105"/>
    </location>
</feature>
<dbReference type="PROSITE" id="PS51750">
    <property type="entry name" value="BRO_N"/>
    <property type="match status" value="1"/>
</dbReference>
<evidence type="ECO:0000259" key="2">
    <source>
        <dbReference type="PROSITE" id="PS51750"/>
    </source>
</evidence>
<proteinExistence type="predicted"/>
<dbReference type="InterPro" id="IPR003497">
    <property type="entry name" value="BRO_N_domain"/>
</dbReference>
<name>A0A7C8KSW5_9BACI</name>
<dbReference type="Pfam" id="PF02498">
    <property type="entry name" value="Bro-N"/>
    <property type="match status" value="1"/>
</dbReference>
<dbReference type="SMART" id="SM01040">
    <property type="entry name" value="Bro-N"/>
    <property type="match status" value="1"/>
</dbReference>
<dbReference type="EMBL" id="WEID01000006">
    <property type="protein sequence ID" value="KAB8139070.1"/>
    <property type="molecule type" value="Genomic_DNA"/>
</dbReference>